<feature type="region of interest" description="Disordered" evidence="1">
    <location>
        <begin position="107"/>
        <end position="128"/>
    </location>
</feature>
<dbReference type="Proteomes" id="UP000221165">
    <property type="component" value="Unassembled WGS sequence"/>
</dbReference>
<dbReference type="AlphaFoldDB" id="A0A2C6KJZ5"/>
<accession>A0A2C6KJZ5</accession>
<proteinExistence type="predicted"/>
<dbReference type="VEuPathDB" id="ToxoDB:CSUI_009470"/>
<dbReference type="EMBL" id="MIGC01005649">
    <property type="protein sequence ID" value="PHJ16713.1"/>
    <property type="molecule type" value="Genomic_DNA"/>
</dbReference>
<evidence type="ECO:0000256" key="1">
    <source>
        <dbReference type="SAM" id="MobiDB-lite"/>
    </source>
</evidence>
<comment type="caution">
    <text evidence="2">The sequence shown here is derived from an EMBL/GenBank/DDBJ whole genome shotgun (WGS) entry which is preliminary data.</text>
</comment>
<gene>
    <name evidence="2" type="ORF">CSUI_009470</name>
</gene>
<name>A0A2C6KJZ5_9APIC</name>
<reference evidence="2 3" key="1">
    <citation type="journal article" date="2017" name="Int. J. Parasitol.">
        <title>The genome of the protozoan parasite Cystoisospora suis and a reverse vaccinology approach to identify vaccine candidates.</title>
        <authorList>
            <person name="Palmieri N."/>
            <person name="Shrestha A."/>
            <person name="Ruttkowski B."/>
            <person name="Beck T."/>
            <person name="Vogl C."/>
            <person name="Tomley F."/>
            <person name="Blake D.P."/>
            <person name="Joachim A."/>
        </authorList>
    </citation>
    <scope>NUCLEOTIDE SEQUENCE [LARGE SCALE GENOMIC DNA]</scope>
    <source>
        <strain evidence="2 3">Wien I</strain>
    </source>
</reference>
<feature type="region of interest" description="Disordered" evidence="1">
    <location>
        <begin position="35"/>
        <end position="54"/>
    </location>
</feature>
<sequence length="160" mass="17920">MSGMRQLPGLLKQVREGIAATMSLLTSVFSRSSSANNTTAFSNPKHGSPSAHFPPAVVEDAFPGVPPDGARMKMVEAADRFIRVSRWLVAQYLSKERELRALRVVKEREQRQQDQQRTQQTRGAETGWAEPSKASCLHLLTQVETVYRKTRFTVPIHVCV</sequence>
<evidence type="ECO:0000313" key="2">
    <source>
        <dbReference type="EMBL" id="PHJ16713.1"/>
    </source>
</evidence>
<dbReference type="GeneID" id="94432797"/>
<dbReference type="RefSeq" id="XP_067918438.1">
    <property type="nucleotide sequence ID" value="XM_068069586.1"/>
</dbReference>
<evidence type="ECO:0000313" key="3">
    <source>
        <dbReference type="Proteomes" id="UP000221165"/>
    </source>
</evidence>
<protein>
    <submittedName>
        <fullName evidence="2">Sec7 domain-containing protein</fullName>
    </submittedName>
</protein>
<keyword evidence="3" id="KW-1185">Reference proteome</keyword>
<organism evidence="2 3">
    <name type="scientific">Cystoisospora suis</name>
    <dbReference type="NCBI Taxonomy" id="483139"/>
    <lineage>
        <taxon>Eukaryota</taxon>
        <taxon>Sar</taxon>
        <taxon>Alveolata</taxon>
        <taxon>Apicomplexa</taxon>
        <taxon>Conoidasida</taxon>
        <taxon>Coccidia</taxon>
        <taxon>Eucoccidiorida</taxon>
        <taxon>Eimeriorina</taxon>
        <taxon>Sarcocystidae</taxon>
        <taxon>Cystoisospora</taxon>
    </lineage>
</organism>